<evidence type="ECO:0000256" key="5">
    <source>
        <dbReference type="RuleBase" id="RU364019"/>
    </source>
</evidence>
<dbReference type="PANTHER" id="PTHR12713:SF11">
    <property type="entry name" value="V-TYPE PROTON ATPASE SUBUNIT G"/>
    <property type="match status" value="1"/>
</dbReference>
<evidence type="ECO:0000256" key="3">
    <source>
        <dbReference type="ARBA" id="ARBA00022781"/>
    </source>
</evidence>
<dbReference type="Gramene" id="CDF36134">
    <property type="protein sequence ID" value="CDF36134"/>
    <property type="gene ID" value="CHC_T00010194001"/>
</dbReference>
<sequence>MADKPAETIQTLLEAEQMAKTLVEQARKERDVRLKTAASEADAEIAQYRAAKEDEYQAQVKKYVGSTGETSDKIAATAQKNIKSTVAAAKSNKASVVDMLVSYVREV</sequence>
<dbReference type="PANTHER" id="PTHR12713">
    <property type="entry name" value="VACUOLAR ATP SYNTHASE SUBUNIT G"/>
    <property type="match status" value="1"/>
</dbReference>
<dbReference type="GO" id="GO:0046961">
    <property type="term" value="F:proton-transporting ATPase activity, rotational mechanism"/>
    <property type="evidence" value="ECO:0007669"/>
    <property type="project" value="InterPro"/>
</dbReference>
<comment type="subunit">
    <text evidence="5">V-ATPase is a heteromultimeric enzyme made up of two complexes: the ATP-hydrolytic V1 complex and the proton translocation V0 complex.</text>
</comment>
<evidence type="ECO:0000256" key="1">
    <source>
        <dbReference type="ARBA" id="ARBA00010066"/>
    </source>
</evidence>
<comment type="similarity">
    <text evidence="1 5">Belongs to the V-ATPase G subunit family.</text>
</comment>
<dbReference type="OMA" id="ARKYRQD"/>
<dbReference type="Gene3D" id="1.20.5.2950">
    <property type="match status" value="1"/>
</dbReference>
<gene>
    <name evidence="6" type="ORF">CHC_T00010194001</name>
</gene>
<evidence type="ECO:0000256" key="4">
    <source>
        <dbReference type="ARBA" id="ARBA00023065"/>
    </source>
</evidence>
<dbReference type="EMBL" id="HG001762">
    <property type="protein sequence ID" value="CDF36134.1"/>
    <property type="molecule type" value="Genomic_DNA"/>
</dbReference>
<evidence type="ECO:0000256" key="2">
    <source>
        <dbReference type="ARBA" id="ARBA00022448"/>
    </source>
</evidence>
<keyword evidence="2 5" id="KW-0813">Transport</keyword>
<dbReference type="AlphaFoldDB" id="R7QDH3"/>
<dbReference type="NCBIfam" id="TIGR01147">
    <property type="entry name" value="V_ATP_synt_G"/>
    <property type="match status" value="1"/>
</dbReference>
<dbReference type="KEGG" id="ccp:CHC_T00010194001"/>
<keyword evidence="7" id="KW-1185">Reference proteome</keyword>
<proteinExistence type="inferred from homology"/>
<evidence type="ECO:0000313" key="7">
    <source>
        <dbReference type="Proteomes" id="UP000012073"/>
    </source>
</evidence>
<organism evidence="6 7">
    <name type="scientific">Chondrus crispus</name>
    <name type="common">Carrageen Irish moss</name>
    <name type="synonym">Polymorpha crispa</name>
    <dbReference type="NCBI Taxonomy" id="2769"/>
    <lineage>
        <taxon>Eukaryota</taxon>
        <taxon>Rhodophyta</taxon>
        <taxon>Florideophyceae</taxon>
        <taxon>Rhodymeniophycidae</taxon>
        <taxon>Gigartinales</taxon>
        <taxon>Gigartinaceae</taxon>
        <taxon>Chondrus</taxon>
    </lineage>
</organism>
<keyword evidence="4 5" id="KW-0406">Ion transport</keyword>
<dbReference type="InterPro" id="IPR005124">
    <property type="entry name" value="V-ATPase_G"/>
</dbReference>
<dbReference type="STRING" id="2769.R7QDH3"/>
<dbReference type="OrthoDB" id="250802at2759"/>
<dbReference type="Pfam" id="PF03179">
    <property type="entry name" value="V-ATPase_G"/>
    <property type="match status" value="1"/>
</dbReference>
<name>R7QDH3_CHOCR</name>
<dbReference type="GO" id="GO:0000221">
    <property type="term" value="C:vacuolar proton-transporting V-type ATPase, V1 domain"/>
    <property type="evidence" value="ECO:0007669"/>
    <property type="project" value="TreeGrafter"/>
</dbReference>
<accession>R7QDH3</accession>
<keyword evidence="3 5" id="KW-0375">Hydrogen ion transport</keyword>
<dbReference type="Proteomes" id="UP000012073">
    <property type="component" value="Unassembled WGS sequence"/>
</dbReference>
<reference evidence="7" key="1">
    <citation type="journal article" date="2013" name="Proc. Natl. Acad. Sci. U.S.A.">
        <title>Genome structure and metabolic features in the red seaweed Chondrus crispus shed light on evolution of the Archaeplastida.</title>
        <authorList>
            <person name="Collen J."/>
            <person name="Porcel B."/>
            <person name="Carre W."/>
            <person name="Ball S.G."/>
            <person name="Chaparro C."/>
            <person name="Tonon T."/>
            <person name="Barbeyron T."/>
            <person name="Michel G."/>
            <person name="Noel B."/>
            <person name="Valentin K."/>
            <person name="Elias M."/>
            <person name="Artiguenave F."/>
            <person name="Arun A."/>
            <person name="Aury J.M."/>
            <person name="Barbosa-Neto J.F."/>
            <person name="Bothwell J.H."/>
            <person name="Bouget F.Y."/>
            <person name="Brillet L."/>
            <person name="Cabello-Hurtado F."/>
            <person name="Capella-Gutierrez S."/>
            <person name="Charrier B."/>
            <person name="Cladiere L."/>
            <person name="Cock J.M."/>
            <person name="Coelho S.M."/>
            <person name="Colleoni C."/>
            <person name="Czjzek M."/>
            <person name="Da Silva C."/>
            <person name="Delage L."/>
            <person name="Denoeud F."/>
            <person name="Deschamps P."/>
            <person name="Dittami S.M."/>
            <person name="Gabaldon T."/>
            <person name="Gachon C.M."/>
            <person name="Groisillier A."/>
            <person name="Herve C."/>
            <person name="Jabbari K."/>
            <person name="Katinka M."/>
            <person name="Kloareg B."/>
            <person name="Kowalczyk N."/>
            <person name="Labadie K."/>
            <person name="Leblanc C."/>
            <person name="Lopez P.J."/>
            <person name="McLachlan D.H."/>
            <person name="Meslet-Cladiere L."/>
            <person name="Moustafa A."/>
            <person name="Nehr Z."/>
            <person name="Nyvall Collen P."/>
            <person name="Panaud O."/>
            <person name="Partensky F."/>
            <person name="Poulain J."/>
            <person name="Rensing S.A."/>
            <person name="Rousvoal S."/>
            <person name="Samson G."/>
            <person name="Symeonidi A."/>
            <person name="Weissenbach J."/>
            <person name="Zambounis A."/>
            <person name="Wincker P."/>
            <person name="Boyen C."/>
        </authorList>
    </citation>
    <scope>NUCLEOTIDE SEQUENCE [LARGE SCALE GENOMIC DNA]</scope>
    <source>
        <strain evidence="7">cv. Stackhouse</strain>
    </source>
</reference>
<dbReference type="GeneID" id="17323670"/>
<evidence type="ECO:0000313" key="6">
    <source>
        <dbReference type="EMBL" id="CDF36134.1"/>
    </source>
</evidence>
<dbReference type="GO" id="GO:0016887">
    <property type="term" value="F:ATP hydrolysis activity"/>
    <property type="evidence" value="ECO:0007669"/>
    <property type="project" value="TreeGrafter"/>
</dbReference>
<protein>
    <recommendedName>
        <fullName evidence="5">V-type proton ATPase subunit G</fullName>
    </recommendedName>
</protein>
<dbReference type="RefSeq" id="XP_005715953.1">
    <property type="nucleotide sequence ID" value="XM_005715896.1"/>
</dbReference>
<comment type="function">
    <text evidence="5">Subunit of the V1 complex of vacuolar(H+)-ATPase (V-ATPase), a multisubunit enzyme composed of a peripheral complex (V1) that hydrolyzes ATP and a membrane integral complex (V0) that translocates protons. V-ATPase is responsible for acidifying and maintaining the pH of intracellular compartments and in some cell types, is targeted to the plasma membrane, where it is responsible for acidifying the extracellular environment.</text>
</comment>